<keyword evidence="4" id="KW-1185">Reference proteome</keyword>
<sequence length="122" mass="13861">MNEDNVEAPPMADPPQTEEPGCLRVHHHARTWHLEKEPTIVRDLVMLADLSADDDIGLSACHSIGRLQNKPENCDVPIEVSGELPNAYEHEQYLMLRDENKALVKQISTLKEKVQKLKDQEN</sequence>
<protein>
    <submittedName>
        <fullName evidence="3">Uncharacterized protein</fullName>
    </submittedName>
</protein>
<evidence type="ECO:0000313" key="4">
    <source>
        <dbReference type="Proteomes" id="UP000541444"/>
    </source>
</evidence>
<dbReference type="Proteomes" id="UP000541444">
    <property type="component" value="Unassembled WGS sequence"/>
</dbReference>
<gene>
    <name evidence="3" type="ORF">GIB67_001538</name>
</gene>
<evidence type="ECO:0000313" key="3">
    <source>
        <dbReference type="EMBL" id="KAF6147963.1"/>
    </source>
</evidence>
<organism evidence="3 4">
    <name type="scientific">Kingdonia uniflora</name>
    <dbReference type="NCBI Taxonomy" id="39325"/>
    <lineage>
        <taxon>Eukaryota</taxon>
        <taxon>Viridiplantae</taxon>
        <taxon>Streptophyta</taxon>
        <taxon>Embryophyta</taxon>
        <taxon>Tracheophyta</taxon>
        <taxon>Spermatophyta</taxon>
        <taxon>Magnoliopsida</taxon>
        <taxon>Ranunculales</taxon>
        <taxon>Circaeasteraceae</taxon>
        <taxon>Kingdonia</taxon>
    </lineage>
</organism>
<reference evidence="3 4" key="1">
    <citation type="journal article" date="2020" name="IScience">
        <title>Genome Sequencing of the Endangered Kingdonia uniflora (Circaeasteraceae, Ranunculales) Reveals Potential Mechanisms of Evolutionary Specialization.</title>
        <authorList>
            <person name="Sun Y."/>
            <person name="Deng T."/>
            <person name="Zhang A."/>
            <person name="Moore M.J."/>
            <person name="Landis J.B."/>
            <person name="Lin N."/>
            <person name="Zhang H."/>
            <person name="Zhang X."/>
            <person name="Huang J."/>
            <person name="Zhang X."/>
            <person name="Sun H."/>
            <person name="Wang H."/>
        </authorList>
    </citation>
    <scope>NUCLEOTIDE SEQUENCE [LARGE SCALE GENOMIC DNA]</scope>
    <source>
        <strain evidence="3">TB1705</strain>
        <tissue evidence="3">Leaf</tissue>
    </source>
</reference>
<accession>A0A7J7LZC2</accession>
<evidence type="ECO:0000256" key="2">
    <source>
        <dbReference type="SAM" id="MobiDB-lite"/>
    </source>
</evidence>
<dbReference type="EMBL" id="JACGCM010001863">
    <property type="protein sequence ID" value="KAF6147963.1"/>
    <property type="molecule type" value="Genomic_DNA"/>
</dbReference>
<feature type="region of interest" description="Disordered" evidence="2">
    <location>
        <begin position="1"/>
        <end position="21"/>
    </location>
</feature>
<comment type="caution">
    <text evidence="3">The sequence shown here is derived from an EMBL/GenBank/DDBJ whole genome shotgun (WGS) entry which is preliminary data.</text>
</comment>
<keyword evidence="1" id="KW-0175">Coiled coil</keyword>
<name>A0A7J7LZC2_9MAGN</name>
<proteinExistence type="predicted"/>
<dbReference type="AlphaFoldDB" id="A0A7J7LZC2"/>
<feature type="coiled-coil region" evidence="1">
    <location>
        <begin position="93"/>
        <end position="120"/>
    </location>
</feature>
<evidence type="ECO:0000256" key="1">
    <source>
        <dbReference type="SAM" id="Coils"/>
    </source>
</evidence>